<dbReference type="SUPFAM" id="SSF52540">
    <property type="entry name" value="P-loop containing nucleoside triphosphate hydrolases"/>
    <property type="match status" value="1"/>
</dbReference>
<keyword evidence="4 10" id="KW-0347">Helicase</keyword>
<dbReference type="InterPro" id="IPR014014">
    <property type="entry name" value="RNA_helicase_DEAD_Q_motif"/>
</dbReference>
<accession>A0A8H6BUI0</accession>
<evidence type="ECO:0000313" key="10">
    <source>
        <dbReference type="EMBL" id="KAF6063024.1"/>
    </source>
</evidence>
<keyword evidence="3" id="KW-0378">Hydrolase</keyword>
<dbReference type="Proteomes" id="UP000536275">
    <property type="component" value="Unassembled WGS sequence"/>
</dbReference>
<keyword evidence="2" id="KW-0547">Nucleotide-binding</keyword>
<evidence type="ECO:0000256" key="3">
    <source>
        <dbReference type="ARBA" id="ARBA00022801"/>
    </source>
</evidence>
<feature type="domain" description="DEAD-box RNA helicase Q" evidence="9">
    <location>
        <begin position="30"/>
        <end position="58"/>
    </location>
</feature>
<dbReference type="GO" id="GO:0016787">
    <property type="term" value="F:hydrolase activity"/>
    <property type="evidence" value="ECO:0007669"/>
    <property type="project" value="UniProtKB-KW"/>
</dbReference>
<protein>
    <recommendedName>
        <fullName evidence="1">RNA helicase</fullName>
        <ecNumber evidence="1">3.6.4.13</ecNumber>
    </recommendedName>
</protein>
<comment type="catalytic activity">
    <reaction evidence="6">
        <text>ATP + H2O = ADP + phosphate + H(+)</text>
        <dbReference type="Rhea" id="RHEA:13065"/>
        <dbReference type="ChEBI" id="CHEBI:15377"/>
        <dbReference type="ChEBI" id="CHEBI:15378"/>
        <dbReference type="ChEBI" id="CHEBI:30616"/>
        <dbReference type="ChEBI" id="CHEBI:43474"/>
        <dbReference type="ChEBI" id="CHEBI:456216"/>
        <dbReference type="EC" id="3.6.4.13"/>
    </reaction>
</comment>
<evidence type="ECO:0000313" key="11">
    <source>
        <dbReference type="Proteomes" id="UP000536275"/>
    </source>
</evidence>
<evidence type="ECO:0000256" key="1">
    <source>
        <dbReference type="ARBA" id="ARBA00012552"/>
    </source>
</evidence>
<evidence type="ECO:0000256" key="5">
    <source>
        <dbReference type="ARBA" id="ARBA00022840"/>
    </source>
</evidence>
<dbReference type="EC" id="3.6.4.13" evidence="1"/>
<evidence type="ECO:0000256" key="8">
    <source>
        <dbReference type="SAM" id="MobiDB-lite"/>
    </source>
</evidence>
<keyword evidence="5" id="KW-0067">ATP-binding</keyword>
<feature type="region of interest" description="Disordered" evidence="8">
    <location>
        <begin position="1"/>
        <end position="27"/>
    </location>
</feature>
<reference evidence="10 11" key="1">
    <citation type="submission" date="2020-03" db="EMBL/GenBank/DDBJ databases">
        <title>FDA dAtabase for Regulatory Grade micrObial Sequences (FDA-ARGOS): Supporting development and validation of Infectious Disease Dx tests.</title>
        <authorList>
            <person name="Campos J."/>
            <person name="Goldberg B."/>
            <person name="Tallon L."/>
            <person name="Sadzewicz L."/>
            <person name="Vavikolanu K."/>
            <person name="Mehta A."/>
            <person name="Aluvathingal J."/>
            <person name="Nadendla S."/>
            <person name="Nandy P."/>
            <person name="Geyer C."/>
            <person name="Yan Y."/>
            <person name="Sichtig H."/>
        </authorList>
    </citation>
    <scope>NUCLEOTIDE SEQUENCE [LARGE SCALE GENOMIC DNA]</scope>
    <source>
        <strain evidence="10 11">FDAARGOS_656</strain>
    </source>
</reference>
<comment type="caution">
    <text evidence="10">The sequence shown here is derived from an EMBL/GenBank/DDBJ whole genome shotgun (WGS) entry which is preliminary data.</text>
</comment>
<dbReference type="InterPro" id="IPR027417">
    <property type="entry name" value="P-loop_NTPase"/>
</dbReference>
<dbReference type="Gene3D" id="3.40.50.300">
    <property type="entry name" value="P-loop containing nucleotide triphosphate hydrolases"/>
    <property type="match status" value="1"/>
</dbReference>
<gene>
    <name evidence="10" type="primary">DHH1</name>
    <name evidence="10" type="ORF">FOB64_006044</name>
</gene>
<dbReference type="AlphaFoldDB" id="A0A8H6BUI0"/>
<proteinExistence type="predicted"/>
<evidence type="ECO:0000259" key="9">
    <source>
        <dbReference type="PROSITE" id="PS51195"/>
    </source>
</evidence>
<dbReference type="EMBL" id="JABWAD010000061">
    <property type="protein sequence ID" value="KAF6063024.1"/>
    <property type="molecule type" value="Genomic_DNA"/>
</dbReference>
<evidence type="ECO:0000256" key="4">
    <source>
        <dbReference type="ARBA" id="ARBA00022806"/>
    </source>
</evidence>
<feature type="compositionally biased region" description="Polar residues" evidence="8">
    <location>
        <begin position="1"/>
        <end position="11"/>
    </location>
</feature>
<dbReference type="PROSITE" id="PS51195">
    <property type="entry name" value="Q_MOTIF"/>
    <property type="match status" value="1"/>
</dbReference>
<evidence type="ECO:0000256" key="7">
    <source>
        <dbReference type="PROSITE-ProRule" id="PRU00552"/>
    </source>
</evidence>
<dbReference type="GO" id="GO:0003724">
    <property type="term" value="F:RNA helicase activity"/>
    <property type="evidence" value="ECO:0007669"/>
    <property type="project" value="UniProtKB-EC"/>
</dbReference>
<sequence>MTDTNWKQNLNLPPKDTRPQTEDVLNTKGKSFEDFNLKRELLMGIFEAGFEKPSPIQEESIPMALAGRDILARAKNGTESWRYKRLRLSEHWANM</sequence>
<dbReference type="GO" id="GO:0005524">
    <property type="term" value="F:ATP binding"/>
    <property type="evidence" value="ECO:0007669"/>
    <property type="project" value="UniProtKB-KW"/>
</dbReference>
<name>A0A8H6BUI0_CANAX</name>
<evidence type="ECO:0000256" key="6">
    <source>
        <dbReference type="ARBA" id="ARBA00047984"/>
    </source>
</evidence>
<organism evidence="10 11">
    <name type="scientific">Candida albicans</name>
    <name type="common">Yeast</name>
    <dbReference type="NCBI Taxonomy" id="5476"/>
    <lineage>
        <taxon>Eukaryota</taxon>
        <taxon>Fungi</taxon>
        <taxon>Dikarya</taxon>
        <taxon>Ascomycota</taxon>
        <taxon>Saccharomycotina</taxon>
        <taxon>Pichiomycetes</taxon>
        <taxon>Debaryomycetaceae</taxon>
        <taxon>Candida/Lodderomyces clade</taxon>
        <taxon>Candida</taxon>
    </lineage>
</organism>
<evidence type="ECO:0000256" key="2">
    <source>
        <dbReference type="ARBA" id="ARBA00022741"/>
    </source>
</evidence>
<dbReference type="PANTHER" id="PTHR47960">
    <property type="entry name" value="DEAD-BOX ATP-DEPENDENT RNA HELICASE 50"/>
    <property type="match status" value="1"/>
</dbReference>
<feature type="short sequence motif" description="Q motif" evidence="7">
    <location>
        <begin position="30"/>
        <end position="58"/>
    </location>
</feature>